<evidence type="ECO:0000313" key="2">
    <source>
        <dbReference type="Proteomes" id="UP000798662"/>
    </source>
</evidence>
<gene>
    <name evidence="1" type="ORF">I4F81_003970</name>
</gene>
<dbReference type="EMBL" id="CM020618">
    <property type="protein sequence ID" value="KAK1861386.1"/>
    <property type="molecule type" value="Genomic_DNA"/>
</dbReference>
<proteinExistence type="predicted"/>
<reference evidence="1" key="1">
    <citation type="submission" date="2019-11" db="EMBL/GenBank/DDBJ databases">
        <title>Nori genome reveals adaptations in red seaweeds to the harsh intertidal environment.</title>
        <authorList>
            <person name="Wang D."/>
            <person name="Mao Y."/>
        </authorList>
    </citation>
    <scope>NUCLEOTIDE SEQUENCE</scope>
    <source>
        <tissue evidence="1">Gametophyte</tissue>
    </source>
</reference>
<dbReference type="Proteomes" id="UP000798662">
    <property type="component" value="Chromosome 1"/>
</dbReference>
<evidence type="ECO:0000313" key="1">
    <source>
        <dbReference type="EMBL" id="KAK1861386.1"/>
    </source>
</evidence>
<comment type="caution">
    <text evidence="1">The sequence shown here is derived from an EMBL/GenBank/DDBJ whole genome shotgun (WGS) entry which is preliminary data.</text>
</comment>
<accession>A0ACC3BUM3</accession>
<sequence length="260" mass="25155">MTLAAALPARTVLFLVASGASTHYLYEHCPLVVVAGVGLGAAYVRSRGLRAADLTWVSRSSFEGTVEALRGSLGRLAGVIGSTKRELGERLGRVEGAVDAAAVDLRALVEADVGGRVTEVGNALEGMRADMDELRSEVHGLGGDVASITRGLGLLCTVVGGGGADPATRAALERFGAAHGGGGGGGGGVKGAAPPAGLLGSPAAAVSAAAAAVAAAASAAASGGFRSILPPAALGAGGRAAVTDAAMSPPSVVVEEADGR</sequence>
<name>A0ACC3BUM3_PYRYE</name>
<protein>
    <submittedName>
        <fullName evidence="1">Uncharacterized protein</fullName>
    </submittedName>
</protein>
<organism evidence="1 2">
    <name type="scientific">Pyropia yezoensis</name>
    <name type="common">Susabi-nori</name>
    <name type="synonym">Porphyra yezoensis</name>
    <dbReference type="NCBI Taxonomy" id="2788"/>
    <lineage>
        <taxon>Eukaryota</taxon>
        <taxon>Rhodophyta</taxon>
        <taxon>Bangiophyceae</taxon>
        <taxon>Bangiales</taxon>
        <taxon>Bangiaceae</taxon>
        <taxon>Pyropia</taxon>
    </lineage>
</organism>
<keyword evidence="2" id="KW-1185">Reference proteome</keyword>